<accession>A0A0E9T8W8</accession>
<reference evidence="1" key="1">
    <citation type="submission" date="2014-11" db="EMBL/GenBank/DDBJ databases">
        <authorList>
            <person name="Amaro Gonzalez C."/>
        </authorList>
    </citation>
    <scope>NUCLEOTIDE SEQUENCE</scope>
</reference>
<proteinExistence type="predicted"/>
<organism evidence="1">
    <name type="scientific">Anguilla anguilla</name>
    <name type="common">European freshwater eel</name>
    <name type="synonym">Muraena anguilla</name>
    <dbReference type="NCBI Taxonomy" id="7936"/>
    <lineage>
        <taxon>Eukaryota</taxon>
        <taxon>Metazoa</taxon>
        <taxon>Chordata</taxon>
        <taxon>Craniata</taxon>
        <taxon>Vertebrata</taxon>
        <taxon>Euteleostomi</taxon>
        <taxon>Actinopterygii</taxon>
        <taxon>Neopterygii</taxon>
        <taxon>Teleostei</taxon>
        <taxon>Anguilliformes</taxon>
        <taxon>Anguillidae</taxon>
        <taxon>Anguilla</taxon>
    </lineage>
</organism>
<dbReference type="AlphaFoldDB" id="A0A0E9T8W8"/>
<sequence>MYQHLVCPVNKGMEPSLLASIQGQTREQPHGQRVQAVREDVQTGQHANVFSSVKQETEEESVGEFLLPHERVRHDNRTASPGFWA</sequence>
<reference evidence="1" key="2">
    <citation type="journal article" date="2015" name="Fish Shellfish Immunol.">
        <title>Early steps in the European eel (Anguilla anguilla)-Vibrio vulnificus interaction in the gills: Role of the RtxA13 toxin.</title>
        <authorList>
            <person name="Callol A."/>
            <person name="Pajuelo D."/>
            <person name="Ebbesson L."/>
            <person name="Teles M."/>
            <person name="MacKenzie S."/>
            <person name="Amaro C."/>
        </authorList>
    </citation>
    <scope>NUCLEOTIDE SEQUENCE</scope>
</reference>
<dbReference type="EMBL" id="GBXM01059287">
    <property type="protein sequence ID" value="JAH49290.1"/>
    <property type="molecule type" value="Transcribed_RNA"/>
</dbReference>
<name>A0A0E9T8W8_ANGAN</name>
<protein>
    <submittedName>
        <fullName evidence="1">Uncharacterized protein</fullName>
    </submittedName>
</protein>
<evidence type="ECO:0000313" key="1">
    <source>
        <dbReference type="EMBL" id="JAH49290.1"/>
    </source>
</evidence>